<dbReference type="InterPro" id="IPR008278">
    <property type="entry name" value="4-PPantetheinyl_Trfase_dom"/>
</dbReference>
<evidence type="ECO:0000313" key="4">
    <source>
        <dbReference type="EMBL" id="MCU6698186.1"/>
    </source>
</evidence>
<dbReference type="PANTHER" id="PTHR12215">
    <property type="entry name" value="PHOSPHOPANTETHEINE TRANSFERASE"/>
    <property type="match status" value="1"/>
</dbReference>
<dbReference type="InterPro" id="IPR050559">
    <property type="entry name" value="P-Pant_transferase_sf"/>
</dbReference>
<dbReference type="PANTHER" id="PTHR12215:SF10">
    <property type="entry name" value="L-AMINOADIPATE-SEMIALDEHYDE DEHYDROGENASE-PHOSPHOPANTETHEINYL TRANSFERASE"/>
    <property type="match status" value="1"/>
</dbReference>
<sequence>MVEIRLIRTKKGENPSVAARRLLASALETAYGIPAASCLVEKDEKGKPCLAGRPDLHISISHSGPYAACAFGDKPVGIDIEMWRTHPKWQRIVDKMHPREREAMTRLCGGTISRDTAEPVRQFCDLWVRKESFLKAVGEGLRLSLDAFDTTGNMVSQDLREGRWYIKSWQLPEEALSVAVCGQEELDFSRLVW</sequence>
<evidence type="ECO:0000256" key="1">
    <source>
        <dbReference type="ARBA" id="ARBA00010990"/>
    </source>
</evidence>
<evidence type="ECO:0000259" key="3">
    <source>
        <dbReference type="Pfam" id="PF01648"/>
    </source>
</evidence>
<protein>
    <submittedName>
        <fullName evidence="4">4'-phosphopantetheinyl transferase superfamily protein</fullName>
    </submittedName>
</protein>
<keyword evidence="5" id="KW-1185">Reference proteome</keyword>
<dbReference type="Gene3D" id="3.90.470.20">
    <property type="entry name" value="4'-phosphopantetheinyl transferase domain"/>
    <property type="match status" value="2"/>
</dbReference>
<comment type="similarity">
    <text evidence="1">Belongs to the P-Pant transferase superfamily. Gsp/Sfp/HetI/AcpT family.</text>
</comment>
<evidence type="ECO:0000256" key="2">
    <source>
        <dbReference type="ARBA" id="ARBA00022679"/>
    </source>
</evidence>
<feature type="domain" description="4'-phosphopantetheinyl transferase" evidence="3">
    <location>
        <begin position="75"/>
        <end position="152"/>
    </location>
</feature>
<dbReference type="Pfam" id="PF01648">
    <property type="entry name" value="ACPS"/>
    <property type="match status" value="1"/>
</dbReference>
<evidence type="ECO:0000313" key="5">
    <source>
        <dbReference type="Proteomes" id="UP001652461"/>
    </source>
</evidence>
<keyword evidence="2 4" id="KW-0808">Transferase</keyword>
<dbReference type="RefSeq" id="WP_158365114.1">
    <property type="nucleotide sequence ID" value="NZ_JAOQKC010000026.1"/>
</dbReference>
<dbReference type="InterPro" id="IPR037143">
    <property type="entry name" value="4-PPantetheinyl_Trfase_dom_sf"/>
</dbReference>
<dbReference type="EMBL" id="JAOQKC010000026">
    <property type="protein sequence ID" value="MCU6698186.1"/>
    <property type="molecule type" value="Genomic_DNA"/>
</dbReference>
<dbReference type="SUPFAM" id="SSF56214">
    <property type="entry name" value="4'-phosphopantetheinyl transferase"/>
    <property type="match status" value="2"/>
</dbReference>
<name>A0ABT2S0T2_9FIRM</name>
<organism evidence="4 5">
    <name type="scientific">Laedolimicola ammoniilytica</name>
    <dbReference type="NCBI Taxonomy" id="2981771"/>
    <lineage>
        <taxon>Bacteria</taxon>
        <taxon>Bacillati</taxon>
        <taxon>Bacillota</taxon>
        <taxon>Clostridia</taxon>
        <taxon>Lachnospirales</taxon>
        <taxon>Lachnospiraceae</taxon>
        <taxon>Laedolimicola</taxon>
    </lineage>
</organism>
<reference evidence="4 5" key="1">
    <citation type="journal article" date="2021" name="ISME Commun">
        <title>Automated analysis of genomic sequences facilitates high-throughput and comprehensive description of bacteria.</title>
        <authorList>
            <person name="Hitch T.C.A."/>
        </authorList>
    </citation>
    <scope>NUCLEOTIDE SEQUENCE [LARGE SCALE GENOMIC DNA]</scope>
    <source>
        <strain evidence="4 5">Sanger_04</strain>
    </source>
</reference>
<accession>A0ABT2S0T2</accession>
<gene>
    <name evidence="4" type="ORF">OCV63_14980</name>
</gene>
<proteinExistence type="inferred from homology"/>
<dbReference type="GO" id="GO:0016740">
    <property type="term" value="F:transferase activity"/>
    <property type="evidence" value="ECO:0007669"/>
    <property type="project" value="UniProtKB-KW"/>
</dbReference>
<dbReference type="Proteomes" id="UP001652461">
    <property type="component" value="Unassembled WGS sequence"/>
</dbReference>
<comment type="caution">
    <text evidence="4">The sequence shown here is derived from an EMBL/GenBank/DDBJ whole genome shotgun (WGS) entry which is preliminary data.</text>
</comment>